<feature type="domain" description="Ig-like" evidence="8">
    <location>
        <begin position="12"/>
        <end position="158"/>
    </location>
</feature>
<dbReference type="PROSITE" id="PS50835">
    <property type="entry name" value="IG_LIKE"/>
    <property type="match status" value="1"/>
</dbReference>
<dbReference type="InterPro" id="IPR051287">
    <property type="entry name" value="TCR_variable_region"/>
</dbReference>
<organism evidence="9 10">
    <name type="scientific">Marmota marmota marmota</name>
    <name type="common">Alpine marmot</name>
    <dbReference type="NCBI Taxonomy" id="9994"/>
    <lineage>
        <taxon>Eukaryota</taxon>
        <taxon>Metazoa</taxon>
        <taxon>Chordata</taxon>
        <taxon>Craniata</taxon>
        <taxon>Vertebrata</taxon>
        <taxon>Euteleostomi</taxon>
        <taxon>Mammalia</taxon>
        <taxon>Eutheria</taxon>
        <taxon>Euarchontoglires</taxon>
        <taxon>Glires</taxon>
        <taxon>Rodentia</taxon>
        <taxon>Sciuromorpha</taxon>
        <taxon>Sciuridae</taxon>
        <taxon>Xerinae</taxon>
        <taxon>Marmotini</taxon>
        <taxon>Marmota</taxon>
    </lineage>
</organism>
<keyword evidence="4" id="KW-0675">Receptor</keyword>
<name>A0A8C5ZJK8_MARMA</name>
<dbReference type="AlphaFoldDB" id="A0A8C5ZJK8"/>
<accession>A0A8C5ZJK8</accession>
<dbReference type="SUPFAM" id="SSF48726">
    <property type="entry name" value="Immunoglobulin"/>
    <property type="match status" value="2"/>
</dbReference>
<reference evidence="9" key="2">
    <citation type="submission" date="2025-09" db="UniProtKB">
        <authorList>
            <consortium name="Ensembl"/>
        </authorList>
    </citation>
    <scope>IDENTIFICATION</scope>
</reference>
<reference evidence="9" key="1">
    <citation type="submission" date="2025-08" db="UniProtKB">
        <authorList>
            <consortium name="Ensembl"/>
        </authorList>
    </citation>
    <scope>IDENTIFICATION</scope>
</reference>
<evidence type="ECO:0000256" key="6">
    <source>
        <dbReference type="ARBA" id="ARBA00043266"/>
    </source>
</evidence>
<dbReference type="PANTHER" id="PTHR19367:SF43">
    <property type="entry name" value="T CELL RECEPTOR ALPHA VARIABLE 6-4-RELATED"/>
    <property type="match status" value="1"/>
</dbReference>
<dbReference type="Gene3D" id="2.60.40.10">
    <property type="entry name" value="Immunoglobulins"/>
    <property type="match status" value="2"/>
</dbReference>
<dbReference type="Proteomes" id="UP000694407">
    <property type="component" value="Unplaced"/>
</dbReference>
<keyword evidence="5" id="KW-0393">Immunoglobulin domain</keyword>
<evidence type="ECO:0000256" key="7">
    <source>
        <dbReference type="SAM" id="MobiDB-lite"/>
    </source>
</evidence>
<evidence type="ECO:0000256" key="1">
    <source>
        <dbReference type="ARBA" id="ARBA00022729"/>
    </source>
</evidence>
<evidence type="ECO:0000259" key="8">
    <source>
        <dbReference type="PROSITE" id="PS50835"/>
    </source>
</evidence>
<dbReference type="InterPro" id="IPR003599">
    <property type="entry name" value="Ig_sub"/>
</dbReference>
<protein>
    <recommendedName>
        <fullName evidence="8">Ig-like domain-containing protein</fullName>
    </recommendedName>
</protein>
<proteinExistence type="predicted"/>
<dbReference type="GO" id="GO:0042101">
    <property type="term" value="C:T cell receptor complex"/>
    <property type="evidence" value="ECO:0007669"/>
    <property type="project" value="UniProtKB-KW"/>
</dbReference>
<dbReference type="InterPro" id="IPR013783">
    <property type="entry name" value="Ig-like_fold"/>
</dbReference>
<evidence type="ECO:0000256" key="4">
    <source>
        <dbReference type="ARBA" id="ARBA00023170"/>
    </source>
</evidence>
<dbReference type="SMART" id="SM00406">
    <property type="entry name" value="IGv"/>
    <property type="match status" value="1"/>
</dbReference>
<feature type="region of interest" description="Disordered" evidence="7">
    <location>
        <begin position="1"/>
        <end position="22"/>
    </location>
</feature>
<sequence>MLLSDVSRISFPSGSTHGDSVTQMEGQVTMSEGALLTINCTYSATTSAYPTLFWYVQYPGKGLQLLLKAVKANDKVSNKGFEATYNKGATSFLLEKASVQESDSAPSSGEMVFLICQNSYSQQNATEGRYSVNFQKASKSIQLVISASQLGDSGVYFCALREGTVRGLLEGGAQKPRVCLRQPPAGGTKAGSGHLRREVGRAVSAHVWGGRENTHSEEPLSRFIDHIRVLTNQTSPSPESLD</sequence>
<dbReference type="InterPro" id="IPR036179">
    <property type="entry name" value="Ig-like_dom_sf"/>
</dbReference>
<dbReference type="Ensembl" id="ENSMMMT00000018152.1">
    <property type="protein sequence ID" value="ENSMMMP00000015943.1"/>
    <property type="gene ID" value="ENSMMMG00000014196.1"/>
</dbReference>
<evidence type="ECO:0000313" key="10">
    <source>
        <dbReference type="Proteomes" id="UP000694407"/>
    </source>
</evidence>
<keyword evidence="1" id="KW-0732">Signal</keyword>
<dbReference type="InterPro" id="IPR013106">
    <property type="entry name" value="Ig_V-set"/>
</dbReference>
<keyword evidence="6" id="KW-1279">T cell receptor</keyword>
<keyword evidence="2" id="KW-0391">Immunity</keyword>
<keyword evidence="3" id="KW-1064">Adaptive immunity</keyword>
<dbReference type="SMART" id="SM00409">
    <property type="entry name" value="IG"/>
    <property type="match status" value="1"/>
</dbReference>
<dbReference type="PANTHER" id="PTHR19367">
    <property type="entry name" value="T-CELL RECEPTOR ALPHA CHAIN V REGION"/>
    <property type="match status" value="1"/>
</dbReference>
<feature type="compositionally biased region" description="Polar residues" evidence="7">
    <location>
        <begin position="10"/>
        <end position="22"/>
    </location>
</feature>
<evidence type="ECO:0000256" key="3">
    <source>
        <dbReference type="ARBA" id="ARBA00023130"/>
    </source>
</evidence>
<dbReference type="GeneTree" id="ENSGT00940000154455"/>
<dbReference type="InterPro" id="IPR007110">
    <property type="entry name" value="Ig-like_dom"/>
</dbReference>
<dbReference type="Pfam" id="PF07686">
    <property type="entry name" value="V-set"/>
    <property type="match status" value="2"/>
</dbReference>
<keyword evidence="10" id="KW-1185">Reference proteome</keyword>
<evidence type="ECO:0000256" key="5">
    <source>
        <dbReference type="ARBA" id="ARBA00023319"/>
    </source>
</evidence>
<dbReference type="GO" id="GO:0002250">
    <property type="term" value="P:adaptive immune response"/>
    <property type="evidence" value="ECO:0007669"/>
    <property type="project" value="UniProtKB-KW"/>
</dbReference>
<evidence type="ECO:0000256" key="2">
    <source>
        <dbReference type="ARBA" id="ARBA00022859"/>
    </source>
</evidence>
<evidence type="ECO:0000313" key="9">
    <source>
        <dbReference type="Ensembl" id="ENSMMMP00000015943.1"/>
    </source>
</evidence>